<keyword evidence="4" id="KW-1185">Reference proteome</keyword>
<feature type="signal peptide" evidence="2">
    <location>
        <begin position="1"/>
        <end position="32"/>
    </location>
</feature>
<dbReference type="PANTHER" id="PTHR42928:SF5">
    <property type="entry name" value="BLR1237 PROTEIN"/>
    <property type="match status" value="1"/>
</dbReference>
<dbReference type="InterPro" id="IPR042100">
    <property type="entry name" value="Bug_dom1"/>
</dbReference>
<protein>
    <recommendedName>
        <fullName evidence="5">LacI family transcriptional regulator</fullName>
    </recommendedName>
</protein>
<dbReference type="Gene3D" id="3.40.190.150">
    <property type="entry name" value="Bordetella uptake gene, domain 1"/>
    <property type="match status" value="1"/>
</dbReference>
<sequence>MHFLRQNRKASGPAVMLAGLLGIFSCSTPAPAHGAKQDIFPSHPVKIIVPYSPGGTTDSLARVLATELSKKWHQSVVVENRPGATGTIGLETVATSPPDGYTLGIATFGNMLVANAIRPQLRYKPLTDLVPVIQLAAPPLYLIANAKQPYSDVKGLIAYAKAHPDKLHYGSSGTGSSNHLFGELFASMAGISMIHVPYKGSGPSVTDTLSGIIDLNFAPFPLIKGYIGSPRIKVLGVTSAHRSPVAPSIPTIAEAGLPGYEAISWFGVAAPAGIPKPLLERLNKDINAALKNDEVKHILASEGTVPTGGSLAQARKSVEEGMRKWGGMVKKLHLIQ</sequence>
<dbReference type="PANTHER" id="PTHR42928">
    <property type="entry name" value="TRICARBOXYLATE-BINDING PROTEIN"/>
    <property type="match status" value="1"/>
</dbReference>
<dbReference type="CDD" id="cd13578">
    <property type="entry name" value="PBP2_Bug27"/>
    <property type="match status" value="1"/>
</dbReference>
<gene>
    <name evidence="3" type="ORF">CEY11_06815</name>
</gene>
<dbReference type="EMBL" id="NJIH01000003">
    <property type="protein sequence ID" value="OWT64004.1"/>
    <property type="molecule type" value="Genomic_DNA"/>
</dbReference>
<keyword evidence="2" id="KW-0732">Signal</keyword>
<dbReference type="PROSITE" id="PS51257">
    <property type="entry name" value="PROKAR_LIPOPROTEIN"/>
    <property type="match status" value="1"/>
</dbReference>
<proteinExistence type="inferred from homology"/>
<reference evidence="4" key="1">
    <citation type="submission" date="2017-06" db="EMBL/GenBank/DDBJ databases">
        <title>Herbaspirillum phytohormonus sp. nov., isolated from the root nodule of Robinia pseudoacacia in lead-zinc mine.</title>
        <authorList>
            <person name="Fan M."/>
            <person name="Lin Y."/>
        </authorList>
    </citation>
    <scope>NUCLEOTIDE SEQUENCE [LARGE SCALE GENOMIC DNA]</scope>
    <source>
        <strain evidence="4">SC-089</strain>
    </source>
</reference>
<evidence type="ECO:0000256" key="1">
    <source>
        <dbReference type="ARBA" id="ARBA00006987"/>
    </source>
</evidence>
<evidence type="ECO:0000256" key="2">
    <source>
        <dbReference type="SAM" id="SignalP"/>
    </source>
</evidence>
<evidence type="ECO:0000313" key="4">
    <source>
        <dbReference type="Proteomes" id="UP000214603"/>
    </source>
</evidence>
<dbReference type="Pfam" id="PF03401">
    <property type="entry name" value="TctC"/>
    <property type="match status" value="1"/>
</dbReference>
<evidence type="ECO:0008006" key="5">
    <source>
        <dbReference type="Google" id="ProtNLM"/>
    </source>
</evidence>
<dbReference type="AlphaFoldDB" id="A0A225MRW2"/>
<comment type="caution">
    <text evidence="3">The sequence shown here is derived from an EMBL/GenBank/DDBJ whole genome shotgun (WGS) entry which is preliminary data.</text>
</comment>
<accession>A0A225MRW2</accession>
<dbReference type="Gene3D" id="3.40.190.10">
    <property type="entry name" value="Periplasmic binding protein-like II"/>
    <property type="match status" value="1"/>
</dbReference>
<dbReference type="SUPFAM" id="SSF53850">
    <property type="entry name" value="Periplasmic binding protein-like II"/>
    <property type="match status" value="1"/>
</dbReference>
<evidence type="ECO:0000313" key="3">
    <source>
        <dbReference type="EMBL" id="OWT64004.1"/>
    </source>
</evidence>
<feature type="chain" id="PRO_5012443309" description="LacI family transcriptional regulator" evidence="2">
    <location>
        <begin position="33"/>
        <end position="336"/>
    </location>
</feature>
<dbReference type="Proteomes" id="UP000214603">
    <property type="component" value="Unassembled WGS sequence"/>
</dbReference>
<dbReference type="InterPro" id="IPR005064">
    <property type="entry name" value="BUG"/>
</dbReference>
<organism evidence="3 4">
    <name type="scientific">Candidimonas nitroreducens</name>
    <dbReference type="NCBI Taxonomy" id="683354"/>
    <lineage>
        <taxon>Bacteria</taxon>
        <taxon>Pseudomonadati</taxon>
        <taxon>Pseudomonadota</taxon>
        <taxon>Betaproteobacteria</taxon>
        <taxon>Burkholderiales</taxon>
        <taxon>Alcaligenaceae</taxon>
        <taxon>Candidimonas</taxon>
    </lineage>
</organism>
<name>A0A225MRW2_9BURK</name>
<dbReference type="PIRSF" id="PIRSF017082">
    <property type="entry name" value="YflP"/>
    <property type="match status" value="1"/>
</dbReference>
<comment type="similarity">
    <text evidence="1">Belongs to the UPF0065 (bug) family.</text>
</comment>